<proteinExistence type="predicted"/>
<reference evidence="5" key="1">
    <citation type="submission" date="2021-01" db="EMBL/GenBank/DDBJ databases">
        <authorList>
            <person name="Corre E."/>
            <person name="Pelletier E."/>
            <person name="Niang G."/>
            <person name="Scheremetjew M."/>
            <person name="Finn R."/>
            <person name="Kale V."/>
            <person name="Holt S."/>
            <person name="Cochrane G."/>
            <person name="Meng A."/>
            <person name="Brown T."/>
            <person name="Cohen L."/>
        </authorList>
    </citation>
    <scope>NUCLEOTIDE SEQUENCE</scope>
    <source>
        <strain evidence="5">CCMP1594</strain>
    </source>
</reference>
<evidence type="ECO:0000313" key="5">
    <source>
        <dbReference type="EMBL" id="CAE0820511.1"/>
    </source>
</evidence>
<evidence type="ECO:0000259" key="4">
    <source>
        <dbReference type="PROSITE" id="PS50110"/>
    </source>
</evidence>
<sequence>MSPRSSGSYASARFLHPAHEKRDDAAPVVNNRSTANEESTFENESKAMQIKVLYHWCVTAGVLLVMQIIADALLSKYRHVPNPAQLCAILLLLYALALVVTTHFVSRARPYAVYLLGFGSVLMTGQVAWHWESHAAQFRASNGIFPGQPSFWDMNFCNTTTSGQGSADLLPHISPYGLAFGCSGAELLETATFFIILFQHCVQSSFLSRLGIRFTAIVSLTQWLLLACWPLMFPDVHGTWFCRITATGVWTVHLLQSSWFSQSVLQQHTQAMDDLQKVAAQSLKNQRDAQHADSVLNHILKNTMADALGCIEFFCRNPNPNTSALSKACDILFRGMWWCKLREAMLSMVAGRYETVQSATDIQHWAQEFVRGRNVALECPTEVVKMDATACSVVLDNAMSNATRHGCPHDPQVKLAVEVLDQDMDGQRACSEDNPCGRPVVLRFEVSNRANAERPPLQVSWTSDGPSDALANESSRPTLSDGLGLQHISMVVNLCGMKARLWQHECRVFFELRLNTQIAVGARLESTEVVKMTRPVPMDLNILCLDDSPVARQSLQYMLPAHIPGATVATFGKNLEEVHEFKKAALTDGDLVILDQNVDVPEAKLKGTDIVKELVADGYKGFACIRSGDCSEEDRALSHQSGAHWHVGKELRLRDMSEQLMFKYSIFLQERADMSDNDSTATQLLKETSITDLAREIEASHSTKSVSAGMTFSSSSCILQAPIGPYVAEERNSPRLPLQSTEQSPGSSTSLRASATFGLQEPIPTWETTSKCFPKSVSLGI</sequence>
<feature type="compositionally biased region" description="Polar residues" evidence="2">
    <location>
        <begin position="738"/>
        <end position="752"/>
    </location>
</feature>
<feature type="region of interest" description="Disordered" evidence="2">
    <location>
        <begin position="732"/>
        <end position="752"/>
    </location>
</feature>
<accession>A0A7S4LCM7</accession>
<feature type="domain" description="Response regulatory" evidence="4">
    <location>
        <begin position="541"/>
        <end position="664"/>
    </location>
</feature>
<keyword evidence="3" id="KW-0812">Transmembrane</keyword>
<dbReference type="InterPro" id="IPR001789">
    <property type="entry name" value="Sig_transdc_resp-reg_receiver"/>
</dbReference>
<dbReference type="Gene3D" id="3.40.50.2300">
    <property type="match status" value="1"/>
</dbReference>
<dbReference type="InterPro" id="IPR011006">
    <property type="entry name" value="CheY-like_superfamily"/>
</dbReference>
<feature type="transmembrane region" description="Helical" evidence="3">
    <location>
        <begin position="86"/>
        <end position="105"/>
    </location>
</feature>
<keyword evidence="3" id="KW-0472">Membrane</keyword>
<evidence type="ECO:0000256" key="2">
    <source>
        <dbReference type="SAM" id="MobiDB-lite"/>
    </source>
</evidence>
<feature type="modified residue" description="4-aspartylphosphate" evidence="1">
    <location>
        <position position="595"/>
    </location>
</feature>
<dbReference type="GO" id="GO:0000160">
    <property type="term" value="P:phosphorelay signal transduction system"/>
    <property type="evidence" value="ECO:0007669"/>
    <property type="project" value="InterPro"/>
</dbReference>
<dbReference type="SUPFAM" id="SSF52172">
    <property type="entry name" value="CheY-like"/>
    <property type="match status" value="1"/>
</dbReference>
<feature type="transmembrane region" description="Helical" evidence="3">
    <location>
        <begin position="53"/>
        <end position="74"/>
    </location>
</feature>
<feature type="transmembrane region" description="Helical" evidence="3">
    <location>
        <begin position="214"/>
        <end position="233"/>
    </location>
</feature>
<dbReference type="EMBL" id="HBJA01091023">
    <property type="protein sequence ID" value="CAE0820511.1"/>
    <property type="molecule type" value="Transcribed_RNA"/>
</dbReference>
<organism evidence="5">
    <name type="scientific">Eutreptiella gymnastica</name>
    <dbReference type="NCBI Taxonomy" id="73025"/>
    <lineage>
        <taxon>Eukaryota</taxon>
        <taxon>Discoba</taxon>
        <taxon>Euglenozoa</taxon>
        <taxon>Euglenida</taxon>
        <taxon>Spirocuta</taxon>
        <taxon>Euglenophyceae</taxon>
        <taxon>Eutreptiales</taxon>
        <taxon>Eutreptiaceae</taxon>
        <taxon>Eutreptiella</taxon>
    </lineage>
</organism>
<name>A0A7S4LCM7_9EUGL</name>
<keyword evidence="3" id="KW-1133">Transmembrane helix</keyword>
<dbReference type="PROSITE" id="PS50110">
    <property type="entry name" value="RESPONSE_REGULATORY"/>
    <property type="match status" value="1"/>
</dbReference>
<dbReference type="AlphaFoldDB" id="A0A7S4LCM7"/>
<evidence type="ECO:0000256" key="3">
    <source>
        <dbReference type="SAM" id="Phobius"/>
    </source>
</evidence>
<protein>
    <recommendedName>
        <fullName evidence="4">Response regulatory domain-containing protein</fullName>
    </recommendedName>
</protein>
<gene>
    <name evidence="5" type="ORF">EGYM00163_LOCUS31683</name>
</gene>
<feature type="region of interest" description="Disordered" evidence="2">
    <location>
        <begin position="21"/>
        <end position="40"/>
    </location>
</feature>
<keyword evidence="1" id="KW-0597">Phosphoprotein</keyword>
<feature type="region of interest" description="Disordered" evidence="2">
    <location>
        <begin position="455"/>
        <end position="476"/>
    </location>
</feature>
<feature type="transmembrane region" description="Helical" evidence="3">
    <location>
        <begin position="111"/>
        <end position="131"/>
    </location>
</feature>
<evidence type="ECO:0000256" key="1">
    <source>
        <dbReference type="PROSITE-ProRule" id="PRU00169"/>
    </source>
</evidence>